<dbReference type="AlphaFoldDB" id="Q97HI6"/>
<dbReference type="SUPFAM" id="SSF55961">
    <property type="entry name" value="Bet v1-like"/>
    <property type="match status" value="1"/>
</dbReference>
<dbReference type="EMBL" id="AE001437">
    <property type="protein sequence ID" value="AAK79984.1"/>
    <property type="molecule type" value="Genomic_DNA"/>
</dbReference>
<reference evidence="3 4" key="1">
    <citation type="journal article" date="2001" name="J. Bacteriol.">
        <title>Genome sequence and comparative analysis of the solvent-producing bacterium Clostridium acetobutylicum.</title>
        <authorList>
            <person name="Nolling J."/>
            <person name="Breton G."/>
            <person name="Omelchenko M.V."/>
            <person name="Makarova K.S."/>
            <person name="Zeng Q."/>
            <person name="Gibson R."/>
            <person name="Lee H.M."/>
            <person name="Dubois J."/>
            <person name="Qiu D."/>
            <person name="Hitti J."/>
            <person name="Wolf Y.I."/>
            <person name="Tatusov R.L."/>
            <person name="Sabathe F."/>
            <person name="Doucette-Stamm L."/>
            <person name="Soucaille P."/>
            <person name="Daly M.J."/>
            <person name="Bennett G.N."/>
            <person name="Koonin E.V."/>
            <person name="Smith D.R."/>
        </authorList>
    </citation>
    <scope>NUCLEOTIDE SEQUENCE [LARGE SCALE GENOMIC DNA]</scope>
    <source>
        <strain evidence="4">ATCC 824 / DSM 792 / JCM 1419 / LMG 5710 / VKM B-1787</strain>
    </source>
</reference>
<dbReference type="HOGENOM" id="CLU_1831610_0_0_9"/>
<dbReference type="Proteomes" id="UP000000814">
    <property type="component" value="Chromosome"/>
</dbReference>
<dbReference type="Gene3D" id="3.30.530.20">
    <property type="match status" value="1"/>
</dbReference>
<dbReference type="OrthoDB" id="1903764at2"/>
<name>Q97HI6_CLOAB</name>
<protein>
    <recommendedName>
        <fullName evidence="2">Activator of Hsp90 ATPase homologue 1/2-like C-terminal domain-containing protein</fullName>
    </recommendedName>
</protein>
<dbReference type="PATRIC" id="fig|272562.8.peg.2230"/>
<dbReference type="GeneID" id="44998511"/>
<dbReference type="eggNOG" id="COG3832">
    <property type="taxonomic scope" value="Bacteria"/>
</dbReference>
<evidence type="ECO:0000313" key="4">
    <source>
        <dbReference type="Proteomes" id="UP000000814"/>
    </source>
</evidence>
<feature type="domain" description="Activator of Hsp90 ATPase homologue 1/2-like C-terminal" evidence="2">
    <location>
        <begin position="14"/>
        <end position="137"/>
    </location>
</feature>
<dbReference type="PIR" id="E97149">
    <property type="entry name" value="E97149"/>
</dbReference>
<dbReference type="RefSeq" id="WP_010965325.1">
    <property type="nucleotide sequence ID" value="NC_003030.1"/>
</dbReference>
<organism evidence="3 4">
    <name type="scientific">Clostridium acetobutylicum (strain ATCC 824 / DSM 792 / JCM 1419 / IAM 19013 / LMG 5710 / NBRC 13948 / NRRL B-527 / VKM B-1787 / 2291 / W)</name>
    <dbReference type="NCBI Taxonomy" id="272562"/>
    <lineage>
        <taxon>Bacteria</taxon>
        <taxon>Bacillati</taxon>
        <taxon>Bacillota</taxon>
        <taxon>Clostridia</taxon>
        <taxon>Eubacteriales</taxon>
        <taxon>Clostridiaceae</taxon>
        <taxon>Clostridium</taxon>
    </lineage>
</organism>
<proteinExistence type="inferred from homology"/>
<evidence type="ECO:0000313" key="3">
    <source>
        <dbReference type="EMBL" id="AAK79984.1"/>
    </source>
</evidence>
<dbReference type="KEGG" id="cac:CA_C2025"/>
<keyword evidence="4" id="KW-1185">Reference proteome</keyword>
<dbReference type="InterPro" id="IPR013538">
    <property type="entry name" value="ASHA1/2-like_C"/>
</dbReference>
<dbReference type="Pfam" id="PF08327">
    <property type="entry name" value="AHSA1"/>
    <property type="match status" value="1"/>
</dbReference>
<gene>
    <name evidence="3" type="ordered locus">CA_C2025</name>
</gene>
<comment type="similarity">
    <text evidence="1">Belongs to the AHA1 family.</text>
</comment>
<evidence type="ECO:0000256" key="1">
    <source>
        <dbReference type="ARBA" id="ARBA00006817"/>
    </source>
</evidence>
<sequence length="140" mass="16061">MVYAKASALIEKQIEQVYEFVLNGENLKLWKHNIYNVKNTSGEPVDVGTVFSQEIRIPTGRIINADFKIIECEKNKKVAFEVLKGPYKPIGIYSLESIDNKTRVTFTMQEEVEMNEKTKAHIENVVNTIHGLKLYLEANK</sequence>
<evidence type="ECO:0000259" key="2">
    <source>
        <dbReference type="Pfam" id="PF08327"/>
    </source>
</evidence>
<dbReference type="InterPro" id="IPR023393">
    <property type="entry name" value="START-like_dom_sf"/>
</dbReference>
<accession>Q97HI6</accession>
<dbReference type="STRING" id="272562.CA_C2025"/>